<dbReference type="Gene3D" id="3.40.50.720">
    <property type="entry name" value="NAD(P)-binding Rossmann-like Domain"/>
    <property type="match status" value="1"/>
</dbReference>
<evidence type="ECO:0000313" key="1">
    <source>
        <dbReference type="EMBL" id="SFK92569.1"/>
    </source>
</evidence>
<proteinExistence type="predicted"/>
<dbReference type="AlphaFoldDB" id="A0A1I4DI75"/>
<keyword evidence="2" id="KW-1185">Reference proteome</keyword>
<dbReference type="Proteomes" id="UP000198851">
    <property type="component" value="Unassembled WGS sequence"/>
</dbReference>
<accession>A0A1I4DI75</accession>
<protein>
    <submittedName>
        <fullName evidence="1">dTDP-4-dehydrorhamnose reductase</fullName>
    </submittedName>
</protein>
<sequence length="303" mass="33695">MTKTVLILGATGRFGRNAATAFESAGWDVRRFDRSKDTLRQAVHGVQVIVNAWNPPYYDWAAQVPGLHADVIEAARLVDATVIVPGNVYVFGDGNGGTWDVTTPHLAQNPLGKIRRDLEDAYRESGVRTIVLRAGDFLDTEPSGNWFDMIMAPKLAKGVFTYPGATDIDHAWAYLPDLCRAAVQLAEKRDELNRFEDVPFPGYTLSGEKMADRLAAVTGRSISLKKMNWLPIQLARPFWKLAPHLLEMRYLWNMPHRLSGARLNVLLPEFQHTPLERALASTVPPAALQHPTGQNPMSTQTSL</sequence>
<reference evidence="2" key="1">
    <citation type="submission" date="2016-10" db="EMBL/GenBank/DDBJ databases">
        <authorList>
            <person name="Varghese N."/>
            <person name="Submissions S."/>
        </authorList>
    </citation>
    <scope>NUCLEOTIDE SEQUENCE [LARGE SCALE GENOMIC DNA]</scope>
    <source>
        <strain evidence="2">DSM 28453</strain>
    </source>
</reference>
<name>A0A1I4DI75_9RHOB</name>
<organism evidence="1 2">
    <name type="scientific">Shimia haliotis</name>
    <dbReference type="NCBI Taxonomy" id="1280847"/>
    <lineage>
        <taxon>Bacteria</taxon>
        <taxon>Pseudomonadati</taxon>
        <taxon>Pseudomonadota</taxon>
        <taxon>Alphaproteobacteria</taxon>
        <taxon>Rhodobacterales</taxon>
        <taxon>Roseobacteraceae</taxon>
    </lineage>
</organism>
<dbReference type="InterPro" id="IPR036291">
    <property type="entry name" value="NAD(P)-bd_dom_sf"/>
</dbReference>
<dbReference type="RefSeq" id="WP_212611526.1">
    <property type="nucleotide sequence ID" value="NZ_FOSZ01000003.1"/>
</dbReference>
<dbReference type="EMBL" id="FOSZ01000003">
    <property type="protein sequence ID" value="SFK92569.1"/>
    <property type="molecule type" value="Genomic_DNA"/>
</dbReference>
<dbReference type="STRING" id="1280847.SAMN04488036_103161"/>
<dbReference type="SUPFAM" id="SSF51735">
    <property type="entry name" value="NAD(P)-binding Rossmann-fold domains"/>
    <property type="match status" value="1"/>
</dbReference>
<gene>
    <name evidence="1" type="ORF">SAMN04488036_103161</name>
</gene>
<evidence type="ECO:0000313" key="2">
    <source>
        <dbReference type="Proteomes" id="UP000198851"/>
    </source>
</evidence>